<evidence type="ECO:0000256" key="1">
    <source>
        <dbReference type="ARBA" id="ARBA00022691"/>
    </source>
</evidence>
<protein>
    <submittedName>
        <fullName evidence="7">Radical SAM domain protein</fullName>
    </submittedName>
</protein>
<reference evidence="7" key="1">
    <citation type="submission" date="2020-06" db="EMBL/GenBank/DDBJ databases">
        <authorList>
            <consortium name="Plant Systems Biology data submission"/>
        </authorList>
    </citation>
    <scope>NUCLEOTIDE SEQUENCE</scope>
    <source>
        <strain evidence="7">D6</strain>
    </source>
</reference>
<feature type="region of interest" description="Disordered" evidence="5">
    <location>
        <begin position="51"/>
        <end position="94"/>
    </location>
</feature>
<dbReference type="GO" id="GO:0046872">
    <property type="term" value="F:metal ion binding"/>
    <property type="evidence" value="ECO:0007669"/>
    <property type="project" value="UniProtKB-KW"/>
</dbReference>
<dbReference type="InterPro" id="IPR013785">
    <property type="entry name" value="Aldolase_TIM"/>
</dbReference>
<dbReference type="InterPro" id="IPR007197">
    <property type="entry name" value="rSAM"/>
</dbReference>
<dbReference type="AlphaFoldDB" id="A0A9N8E785"/>
<accession>A0A9N8E785</accession>
<dbReference type="PANTHER" id="PTHR43075:SF1">
    <property type="entry name" value="FORMATE LYASE ACTIVATING ENZYME, PUTATIVE (AFU_ORTHOLOGUE AFUA_2G15630)-RELATED"/>
    <property type="match status" value="1"/>
</dbReference>
<dbReference type="InterPro" id="IPR040085">
    <property type="entry name" value="MJ0674-like"/>
</dbReference>
<evidence type="ECO:0000313" key="8">
    <source>
        <dbReference type="Proteomes" id="UP001153069"/>
    </source>
</evidence>
<dbReference type="CDD" id="cd01335">
    <property type="entry name" value="Radical_SAM"/>
    <property type="match status" value="1"/>
</dbReference>
<dbReference type="SUPFAM" id="SSF102114">
    <property type="entry name" value="Radical SAM enzymes"/>
    <property type="match status" value="1"/>
</dbReference>
<keyword evidence="1" id="KW-0949">S-adenosyl-L-methionine</keyword>
<evidence type="ECO:0000256" key="3">
    <source>
        <dbReference type="ARBA" id="ARBA00023004"/>
    </source>
</evidence>
<evidence type="ECO:0000256" key="4">
    <source>
        <dbReference type="ARBA" id="ARBA00023014"/>
    </source>
</evidence>
<dbReference type="EMBL" id="CAICTM010000754">
    <property type="protein sequence ID" value="CAB9516022.1"/>
    <property type="molecule type" value="Genomic_DNA"/>
</dbReference>
<sequence length="403" mass="45289">MSLQEATLRVQQMEQHQQLLTDCWSVESPPSYNNSSAVTSLSIPHTIARLQRHHGGASDKENTSPEEQERDNTCTASSDAESCSNDNNNNPDLSNIPEWPSYLRMLASGEFDRRLEEATNMFTACVACGRFCEVDRLSSDKADWGECRIGQQAIVSAVDAHFGEEPCLRGVNGSGTIFFGACNLKCIYCQNWKLSAMDQGEVVSDERLADYMLHLQERGCHNINFVSPTHNILPLLRGVYIAAKRGLRLPIVFNSGGYDSVASLRLLEGIIDIYMPDAKYSSRAVARKLSKIDNYVEINQAAIKEMHRQVGDLQIDPRTGLAYRGLLVRHLVLPNDYGGTHDVADFLFNEISQNTYTHVMKYYRPEHEATDDTKYGLNRRPSNNELAEALKRARFAGLNRILY</sequence>
<dbReference type="InterPro" id="IPR058240">
    <property type="entry name" value="rSAM_sf"/>
</dbReference>
<evidence type="ECO:0000256" key="5">
    <source>
        <dbReference type="SAM" id="MobiDB-lite"/>
    </source>
</evidence>
<keyword evidence="4" id="KW-0411">Iron-sulfur</keyword>
<dbReference type="Proteomes" id="UP001153069">
    <property type="component" value="Unassembled WGS sequence"/>
</dbReference>
<dbReference type="GO" id="GO:0051536">
    <property type="term" value="F:iron-sulfur cluster binding"/>
    <property type="evidence" value="ECO:0007669"/>
    <property type="project" value="UniProtKB-KW"/>
</dbReference>
<dbReference type="SFLD" id="SFLDG01099">
    <property type="entry name" value="Uncharacterised_Radical_SAM_Su"/>
    <property type="match status" value="1"/>
</dbReference>
<dbReference type="GO" id="GO:0003824">
    <property type="term" value="F:catalytic activity"/>
    <property type="evidence" value="ECO:0007669"/>
    <property type="project" value="InterPro"/>
</dbReference>
<name>A0A9N8E785_9STRA</name>
<dbReference type="Pfam" id="PF04055">
    <property type="entry name" value="Radical_SAM"/>
    <property type="match status" value="1"/>
</dbReference>
<gene>
    <name evidence="7" type="ORF">SEMRO_755_G197660.1</name>
</gene>
<feature type="domain" description="Radical SAM core" evidence="6">
    <location>
        <begin position="177"/>
        <end position="290"/>
    </location>
</feature>
<evidence type="ECO:0000259" key="6">
    <source>
        <dbReference type="Pfam" id="PF04055"/>
    </source>
</evidence>
<proteinExistence type="predicted"/>
<keyword evidence="2" id="KW-0479">Metal-binding</keyword>
<organism evidence="7 8">
    <name type="scientific">Seminavis robusta</name>
    <dbReference type="NCBI Taxonomy" id="568900"/>
    <lineage>
        <taxon>Eukaryota</taxon>
        <taxon>Sar</taxon>
        <taxon>Stramenopiles</taxon>
        <taxon>Ochrophyta</taxon>
        <taxon>Bacillariophyta</taxon>
        <taxon>Bacillariophyceae</taxon>
        <taxon>Bacillariophycidae</taxon>
        <taxon>Naviculales</taxon>
        <taxon>Naviculaceae</taxon>
        <taxon>Seminavis</taxon>
    </lineage>
</organism>
<feature type="compositionally biased region" description="Low complexity" evidence="5">
    <location>
        <begin position="77"/>
        <end position="94"/>
    </location>
</feature>
<dbReference type="SFLD" id="SFLDS00029">
    <property type="entry name" value="Radical_SAM"/>
    <property type="match status" value="1"/>
</dbReference>
<comment type="caution">
    <text evidence="7">The sequence shown here is derived from an EMBL/GenBank/DDBJ whole genome shotgun (WGS) entry which is preliminary data.</text>
</comment>
<evidence type="ECO:0000313" key="7">
    <source>
        <dbReference type="EMBL" id="CAB9516022.1"/>
    </source>
</evidence>
<keyword evidence="8" id="KW-1185">Reference proteome</keyword>
<evidence type="ECO:0000256" key="2">
    <source>
        <dbReference type="ARBA" id="ARBA00022723"/>
    </source>
</evidence>
<keyword evidence="3" id="KW-0408">Iron</keyword>
<dbReference type="PANTHER" id="PTHR43075">
    <property type="entry name" value="FORMATE LYASE ACTIVATING ENZYME, PUTATIVE (AFU_ORTHOLOGUE AFUA_2G15630)-RELATED"/>
    <property type="match status" value="1"/>
</dbReference>
<dbReference type="Gene3D" id="3.20.20.70">
    <property type="entry name" value="Aldolase class I"/>
    <property type="match status" value="1"/>
</dbReference>
<dbReference type="OrthoDB" id="1856718at2759"/>